<sequence length="158" mass="18475">MNAMDKNIEESFEKFGGLYAWSTSIFILQLLALTWFTGRIRVRTQTIHSEEDKVWMKNEKITLCVSGGGHPDVDRIRSIHFNDLALIIIWLFIIPFWLLTSPEYTTAFVIMNLFLISKIFHTVLYFKLIVSPIFLKITAITCYVLIIIVSVYSIYCYY</sequence>
<dbReference type="InterPro" id="IPR040162">
    <property type="entry name" value="MGST1-like"/>
</dbReference>
<evidence type="ECO:0000313" key="5">
    <source>
        <dbReference type="Proteomes" id="UP000729913"/>
    </source>
</evidence>
<dbReference type="OrthoDB" id="193139at2759"/>
<reference evidence="4" key="1">
    <citation type="submission" date="2020-03" db="EMBL/GenBank/DDBJ databases">
        <authorList>
            <person name="Chebbi M.A."/>
            <person name="Drezen J.M."/>
        </authorList>
    </citation>
    <scope>NUCLEOTIDE SEQUENCE</scope>
    <source>
        <tissue evidence="4">Whole body</tissue>
    </source>
</reference>
<evidence type="ECO:0000256" key="1">
    <source>
        <dbReference type="ARBA" id="ARBA00004477"/>
    </source>
</evidence>
<proteinExistence type="predicted"/>
<evidence type="ECO:0008006" key="6">
    <source>
        <dbReference type="Google" id="ProtNLM"/>
    </source>
</evidence>
<evidence type="ECO:0000313" key="4">
    <source>
        <dbReference type="EMBL" id="KAG8039197.1"/>
    </source>
</evidence>
<feature type="transmembrane region" description="Helical" evidence="3">
    <location>
        <begin position="133"/>
        <end position="155"/>
    </location>
</feature>
<keyword evidence="3" id="KW-0472">Membrane</keyword>
<evidence type="ECO:0000256" key="2">
    <source>
        <dbReference type="ARBA" id="ARBA00022824"/>
    </source>
</evidence>
<dbReference type="Proteomes" id="UP000729913">
    <property type="component" value="Unassembled WGS sequence"/>
</dbReference>
<feature type="transmembrane region" description="Helical" evidence="3">
    <location>
        <begin position="84"/>
        <end position="100"/>
    </location>
</feature>
<feature type="transmembrane region" description="Helical" evidence="3">
    <location>
        <begin position="18"/>
        <end position="36"/>
    </location>
</feature>
<dbReference type="GO" id="GO:0005789">
    <property type="term" value="C:endoplasmic reticulum membrane"/>
    <property type="evidence" value="ECO:0007669"/>
    <property type="project" value="UniProtKB-SubCell"/>
</dbReference>
<dbReference type="PANTHER" id="PTHR10689">
    <property type="entry name" value="MICROSOMAL GLUTATHIONE S-TRANSFERASE 1"/>
    <property type="match status" value="1"/>
</dbReference>
<reference evidence="4" key="2">
    <citation type="submission" date="2021-04" db="EMBL/GenBank/DDBJ databases">
        <title>Genome-wide patterns of bracovirus chromosomal integration into multiple host tissues during parasitism.</title>
        <authorList>
            <person name="Chebbi M.A.C."/>
        </authorList>
    </citation>
    <scope>NUCLEOTIDE SEQUENCE</scope>
    <source>
        <tissue evidence="4">Whole body</tissue>
    </source>
</reference>
<dbReference type="PANTHER" id="PTHR10689:SF6">
    <property type="entry name" value="MICROSOMAL GLUTATHIONE S-TRANSFERASE 1"/>
    <property type="match status" value="1"/>
</dbReference>
<comment type="subcellular location">
    <subcellularLocation>
        <location evidence="1">Endoplasmic reticulum membrane</location>
        <topology evidence="1">Multi-pass membrane protein</topology>
    </subcellularLocation>
</comment>
<evidence type="ECO:0000256" key="3">
    <source>
        <dbReference type="SAM" id="Phobius"/>
    </source>
</evidence>
<dbReference type="EMBL" id="JAAOIC020000039">
    <property type="protein sequence ID" value="KAG8039197.1"/>
    <property type="molecule type" value="Genomic_DNA"/>
</dbReference>
<keyword evidence="3" id="KW-0812">Transmembrane</keyword>
<organism evidence="4 5">
    <name type="scientific">Cotesia typhae</name>
    <dbReference type="NCBI Taxonomy" id="2053667"/>
    <lineage>
        <taxon>Eukaryota</taxon>
        <taxon>Metazoa</taxon>
        <taxon>Ecdysozoa</taxon>
        <taxon>Arthropoda</taxon>
        <taxon>Hexapoda</taxon>
        <taxon>Insecta</taxon>
        <taxon>Pterygota</taxon>
        <taxon>Neoptera</taxon>
        <taxon>Endopterygota</taxon>
        <taxon>Hymenoptera</taxon>
        <taxon>Apocrita</taxon>
        <taxon>Ichneumonoidea</taxon>
        <taxon>Braconidae</taxon>
        <taxon>Microgastrinae</taxon>
        <taxon>Cotesia</taxon>
    </lineage>
</organism>
<keyword evidence="3" id="KW-1133">Transmembrane helix</keyword>
<name>A0A8J5USA3_9HYME</name>
<protein>
    <recommendedName>
        <fullName evidence="6">Glutathione transferase</fullName>
    </recommendedName>
</protein>
<keyword evidence="2" id="KW-0256">Endoplasmic reticulum</keyword>
<feature type="transmembrane region" description="Helical" evidence="3">
    <location>
        <begin position="106"/>
        <end position="126"/>
    </location>
</feature>
<keyword evidence="5" id="KW-1185">Reference proteome</keyword>
<comment type="caution">
    <text evidence="4">The sequence shown here is derived from an EMBL/GenBank/DDBJ whole genome shotgun (WGS) entry which is preliminary data.</text>
</comment>
<gene>
    <name evidence="4" type="ORF">G9C98_003504</name>
</gene>
<dbReference type="AlphaFoldDB" id="A0A8J5USA3"/>
<accession>A0A8J5USA3</accession>